<protein>
    <submittedName>
        <fullName evidence="2">Uncharacterized protein</fullName>
    </submittedName>
</protein>
<dbReference type="EMBL" id="JBHTNF010000028">
    <property type="protein sequence ID" value="MFD1330369.1"/>
    <property type="molecule type" value="Genomic_DNA"/>
</dbReference>
<sequence length="123" mass="14066">MAKLRATRLREQRARQQEYRDAQKKLRRPGRDDIARIALQWLIVNTAKLAEREGNPARMSKVEEAILEKLVEQGFDSAASDRALGDLIDRYVDGGWDFRRKPHLWTGDNIKGGGTKDPMDGSF</sequence>
<gene>
    <name evidence="2" type="ORF">ACFQ33_21025</name>
</gene>
<evidence type="ECO:0000256" key="1">
    <source>
        <dbReference type="SAM" id="MobiDB-lite"/>
    </source>
</evidence>
<comment type="caution">
    <text evidence="2">The sequence shown here is derived from an EMBL/GenBank/DDBJ whole genome shotgun (WGS) entry which is preliminary data.</text>
</comment>
<keyword evidence="3" id="KW-1185">Reference proteome</keyword>
<evidence type="ECO:0000313" key="2">
    <source>
        <dbReference type="EMBL" id="MFD1330369.1"/>
    </source>
</evidence>
<proteinExistence type="predicted"/>
<feature type="region of interest" description="Disordered" evidence="1">
    <location>
        <begin position="1"/>
        <end position="28"/>
    </location>
</feature>
<accession>A0ABW3Z2F7</accession>
<reference evidence="3" key="1">
    <citation type="journal article" date="2019" name="Int. J. Syst. Evol. Microbiol.">
        <title>The Global Catalogue of Microorganisms (GCM) 10K type strain sequencing project: providing services to taxonomists for standard genome sequencing and annotation.</title>
        <authorList>
            <consortium name="The Broad Institute Genomics Platform"/>
            <consortium name="The Broad Institute Genome Sequencing Center for Infectious Disease"/>
            <person name="Wu L."/>
            <person name="Ma J."/>
        </authorList>
    </citation>
    <scope>NUCLEOTIDE SEQUENCE [LARGE SCALE GENOMIC DNA]</scope>
    <source>
        <strain evidence="3">CCUG 55609</strain>
    </source>
</reference>
<feature type="compositionally biased region" description="Basic and acidic residues" evidence="1">
    <location>
        <begin position="8"/>
        <end position="28"/>
    </location>
</feature>
<dbReference type="Proteomes" id="UP001597173">
    <property type="component" value="Unassembled WGS sequence"/>
</dbReference>
<dbReference type="RefSeq" id="WP_374841423.1">
    <property type="nucleotide sequence ID" value="NZ_JBHEEW010000031.1"/>
</dbReference>
<name>A0ABW3Z2F7_MYCRA</name>
<organism evidence="2 3">
    <name type="scientific">Mycoplana ramosa</name>
    <name type="common">Mycoplana bullata</name>
    <dbReference type="NCBI Taxonomy" id="40837"/>
    <lineage>
        <taxon>Bacteria</taxon>
        <taxon>Pseudomonadati</taxon>
        <taxon>Pseudomonadota</taxon>
        <taxon>Alphaproteobacteria</taxon>
        <taxon>Hyphomicrobiales</taxon>
        <taxon>Rhizobiaceae</taxon>
        <taxon>Mycoplana</taxon>
    </lineage>
</organism>
<evidence type="ECO:0000313" key="3">
    <source>
        <dbReference type="Proteomes" id="UP001597173"/>
    </source>
</evidence>